<dbReference type="Proteomes" id="UP001225605">
    <property type="component" value="Unassembled WGS sequence"/>
</dbReference>
<dbReference type="SUPFAM" id="SSF53850">
    <property type="entry name" value="Periplasmic binding protein-like II"/>
    <property type="match status" value="1"/>
</dbReference>
<feature type="region of interest" description="Disordered" evidence="4">
    <location>
        <begin position="55"/>
        <end position="88"/>
    </location>
</feature>
<comment type="similarity">
    <text evidence="1">Belongs to the bacterial solute-binding protein 3 family.</text>
</comment>
<dbReference type="InterPro" id="IPR051455">
    <property type="entry name" value="Bact_solute-bind_prot3"/>
</dbReference>
<reference evidence="6 7" key="1">
    <citation type="submission" date="2017-06" db="EMBL/GenBank/DDBJ databases">
        <title>Cultured bacterium strain Saccharothrix yanglingensis Hhs.015.</title>
        <authorList>
            <person name="Xia Y."/>
        </authorList>
    </citation>
    <scope>NUCLEOTIDE SEQUENCE [LARGE SCALE GENOMIC DNA]</scope>
    <source>
        <strain evidence="6 7">Hhs.015</strain>
    </source>
</reference>
<organism evidence="6 7">
    <name type="scientific">Saccharothrix yanglingensis</name>
    <dbReference type="NCBI Taxonomy" id="659496"/>
    <lineage>
        <taxon>Bacteria</taxon>
        <taxon>Bacillati</taxon>
        <taxon>Actinomycetota</taxon>
        <taxon>Actinomycetes</taxon>
        <taxon>Pseudonocardiales</taxon>
        <taxon>Pseudonocardiaceae</taxon>
        <taxon>Saccharothrix</taxon>
    </lineage>
</organism>
<name>A0ABU0XA05_9PSEU</name>
<evidence type="ECO:0000259" key="5">
    <source>
        <dbReference type="SMART" id="SM00062"/>
    </source>
</evidence>
<protein>
    <submittedName>
        <fullName evidence="6">ABC transporter substrate-binding protein</fullName>
    </submittedName>
</protein>
<accession>A0ABU0XA05</accession>
<keyword evidence="2" id="KW-0813">Transport</keyword>
<proteinExistence type="inferred from homology"/>
<dbReference type="EMBL" id="NSDM01000023">
    <property type="protein sequence ID" value="MDQ2588786.1"/>
    <property type="molecule type" value="Genomic_DNA"/>
</dbReference>
<feature type="compositionally biased region" description="Low complexity" evidence="4">
    <location>
        <begin position="58"/>
        <end position="69"/>
    </location>
</feature>
<dbReference type="CDD" id="cd13690">
    <property type="entry name" value="PBP2_GluB"/>
    <property type="match status" value="1"/>
</dbReference>
<comment type="caution">
    <text evidence="6">The sequence shown here is derived from an EMBL/GenBank/DDBJ whole genome shotgun (WGS) entry which is preliminary data.</text>
</comment>
<evidence type="ECO:0000256" key="4">
    <source>
        <dbReference type="SAM" id="MobiDB-lite"/>
    </source>
</evidence>
<dbReference type="Pfam" id="PF00497">
    <property type="entry name" value="SBP_bac_3"/>
    <property type="match status" value="1"/>
</dbReference>
<evidence type="ECO:0000256" key="2">
    <source>
        <dbReference type="ARBA" id="ARBA00022448"/>
    </source>
</evidence>
<dbReference type="PANTHER" id="PTHR30085">
    <property type="entry name" value="AMINO ACID ABC TRANSPORTER PERMEASE"/>
    <property type="match status" value="1"/>
</dbReference>
<dbReference type="PANTHER" id="PTHR30085:SF6">
    <property type="entry name" value="ABC TRANSPORTER GLUTAMINE-BINDING PROTEIN GLNH"/>
    <property type="match status" value="1"/>
</dbReference>
<evidence type="ECO:0000313" key="6">
    <source>
        <dbReference type="EMBL" id="MDQ2588786.1"/>
    </source>
</evidence>
<dbReference type="InterPro" id="IPR001638">
    <property type="entry name" value="Solute-binding_3/MltF_N"/>
</dbReference>
<evidence type="ECO:0000313" key="7">
    <source>
        <dbReference type="Proteomes" id="UP001225605"/>
    </source>
</evidence>
<evidence type="ECO:0000256" key="1">
    <source>
        <dbReference type="ARBA" id="ARBA00010333"/>
    </source>
</evidence>
<feature type="domain" description="Solute-binding protein family 3/N-terminal" evidence="5">
    <location>
        <begin position="95"/>
        <end position="317"/>
    </location>
</feature>
<gene>
    <name evidence="6" type="ORF">CKY47_33550</name>
</gene>
<dbReference type="Gene3D" id="3.40.190.10">
    <property type="entry name" value="Periplasmic binding protein-like II"/>
    <property type="match status" value="2"/>
</dbReference>
<keyword evidence="7" id="KW-1185">Reference proteome</keyword>
<keyword evidence="3" id="KW-0732">Signal</keyword>
<dbReference type="SMART" id="SM00062">
    <property type="entry name" value="PBPb"/>
    <property type="match status" value="1"/>
</dbReference>
<sequence length="327" mass="34419">MAAVEGVPVTRPRAAPPALLAVALLLLAGCAPVPSSAPPIGGASAEVPRPADAVELTAPPSAAEAAPESCDPTASLRPTAQAGGPTLDRIRARGRLVAGVDQNTYLMGFRNPSSGELEGFDVDMAREVARAVLGDPAAIRFRVLTSDERIPALERGEVDVVVRTMTVTCERWRRVDFSTVYHQAGQRVLVPANSTAIGLESLGGRKVCATKGSSSLAFVARARPRPVAVSVPNWTDCLVMLQQGQVDAISTDDTILAGFAAQDPYTKVVGPRLTAEPYGMAFPKGAEDFVRFTNALLERLRADGTWAAVHGRWLGPPPAPPAAVYRD</sequence>
<evidence type="ECO:0000256" key="3">
    <source>
        <dbReference type="ARBA" id="ARBA00022729"/>
    </source>
</evidence>